<keyword evidence="1" id="KW-0597">Phosphoprotein</keyword>
<accession>A0A3A5MJJ5</accession>
<dbReference type="Gene3D" id="2.60.200.20">
    <property type="match status" value="1"/>
</dbReference>
<evidence type="ECO:0000256" key="1">
    <source>
        <dbReference type="ARBA" id="ARBA00022553"/>
    </source>
</evidence>
<sequence>MARSRRGRRKRPVNETRPVPGPQRVADWPKITAKLNLDGSGTITVNGSERPCAAASVEELRTGITARCVAIATGIRRPVRLTVTEPSGTWQLAVRPEGVVQLLDDAGMIPPADGLTVDEGRCRHCRRLQSVTETRCAQCGIAEPHRVELAPLTCAGPAPLGIDSEPEQSPPAVDDLALTRLCPPVPDRPTLRLHFNTQETVDVTGNAAIGRNPSSIDGRHPVSVASPGRMLSRTHARTHALLDLDEAGHIVVTDHHSGNGVETLTDPPMWLIPFQPYVIQSGTTLRMGDVECTPEVVCDTPT</sequence>
<protein>
    <submittedName>
        <fullName evidence="4">FHA domain-containing protein</fullName>
    </submittedName>
</protein>
<dbReference type="Proteomes" id="UP000272015">
    <property type="component" value="Unassembled WGS sequence"/>
</dbReference>
<name>A0A3A5MJJ5_9MICO</name>
<dbReference type="InterPro" id="IPR008984">
    <property type="entry name" value="SMAD_FHA_dom_sf"/>
</dbReference>
<dbReference type="PROSITE" id="PS50006">
    <property type="entry name" value="FHA_DOMAIN"/>
    <property type="match status" value="1"/>
</dbReference>
<reference evidence="4 5" key="1">
    <citation type="submission" date="2018-09" db="EMBL/GenBank/DDBJ databases">
        <title>Novel species of Cryobacterium.</title>
        <authorList>
            <person name="Liu Q."/>
            <person name="Xin Y.-H."/>
        </authorList>
    </citation>
    <scope>NUCLEOTIDE SEQUENCE [LARGE SCALE GENOMIC DNA]</scope>
    <source>
        <strain evidence="4 5">Hh39</strain>
    </source>
</reference>
<dbReference type="InterPro" id="IPR000253">
    <property type="entry name" value="FHA_dom"/>
</dbReference>
<evidence type="ECO:0000259" key="3">
    <source>
        <dbReference type="PROSITE" id="PS50006"/>
    </source>
</evidence>
<gene>
    <name evidence="4" type="ORF">D6T64_04105</name>
</gene>
<organism evidence="4 5">
    <name type="scientific">Cryobacterium melibiosiphilum</name>
    <dbReference type="NCBI Taxonomy" id="995039"/>
    <lineage>
        <taxon>Bacteria</taxon>
        <taxon>Bacillati</taxon>
        <taxon>Actinomycetota</taxon>
        <taxon>Actinomycetes</taxon>
        <taxon>Micrococcales</taxon>
        <taxon>Microbacteriaceae</taxon>
        <taxon>Cryobacterium</taxon>
    </lineage>
</organism>
<feature type="domain" description="FHA" evidence="3">
    <location>
        <begin position="207"/>
        <end position="261"/>
    </location>
</feature>
<feature type="region of interest" description="Disordered" evidence="2">
    <location>
        <begin position="1"/>
        <end position="25"/>
    </location>
</feature>
<dbReference type="AlphaFoldDB" id="A0A3A5MJJ5"/>
<comment type="caution">
    <text evidence="4">The sequence shown here is derived from an EMBL/GenBank/DDBJ whole genome shotgun (WGS) entry which is preliminary data.</text>
</comment>
<evidence type="ECO:0000256" key="2">
    <source>
        <dbReference type="SAM" id="MobiDB-lite"/>
    </source>
</evidence>
<dbReference type="EMBL" id="QZVS01000061">
    <property type="protein sequence ID" value="RJT90337.1"/>
    <property type="molecule type" value="Genomic_DNA"/>
</dbReference>
<keyword evidence="5" id="KW-1185">Reference proteome</keyword>
<evidence type="ECO:0000313" key="4">
    <source>
        <dbReference type="EMBL" id="RJT90337.1"/>
    </source>
</evidence>
<dbReference type="SUPFAM" id="SSF49879">
    <property type="entry name" value="SMAD/FHA domain"/>
    <property type="match status" value="1"/>
</dbReference>
<evidence type="ECO:0000313" key="5">
    <source>
        <dbReference type="Proteomes" id="UP000272015"/>
    </source>
</evidence>
<feature type="compositionally biased region" description="Basic residues" evidence="2">
    <location>
        <begin position="1"/>
        <end position="11"/>
    </location>
</feature>
<proteinExistence type="predicted"/>